<dbReference type="PANTHER" id="PTHR21683:SF3">
    <property type="entry name" value="CILIA AND FLAGELLA ASSOCIATED PROTEIN 100"/>
    <property type="match status" value="1"/>
</dbReference>
<sequence>GAPLQGASSSRLCKKLGVAVKDEVVARSVLVKFLGPRKKKDGVQSGTAAQSASRVRRGGALESGVVGREEHLGPPRRRRTLLSNTQPQTATDYLLAARTTARDKNLARVAEVESQRLEKELQSERAINSDLESQLQYHEAALQEFLQHHYRQVTEALTKGDTARRNLTEQELRIDYFTGLLTEAQTVQEEEEEHLQELTAFQQFLAAVTPSQSLKDLKRRLQEVQDEVKASHGAVGHIEGSDDATSSSSIDFALAASLVAAGEGSGGGTLGADLMSLRMIKPGNAPSRSPSRTGCTLSQSMSSEDIQDFMTTSQEDSDTCDAGAFDEFLDDDGHLVDLASVYENQCHALLALLTRLKDHTEAINKEVVTRQKRLDTRLQDIQQLQEKARGGGHEEQLQDLRTLIGEWPRLSGDAEAQNQLDQLVAQIAEVVSDVFGSSEYSPLVPQPPQAETNQKKQVPKVTTELDETTGDPGNEPTVSAGMGQEALLALLEARVTDLCAQLDNIDPALRDAIFLNCEQARRARLKEEKRQEAEMRRAERKQRHLERAMAEPPPKPL</sequence>
<evidence type="ECO:0000256" key="1">
    <source>
        <dbReference type="SAM" id="Coils"/>
    </source>
</evidence>
<dbReference type="Proteomes" id="UP000747542">
    <property type="component" value="Unassembled WGS sequence"/>
</dbReference>
<feature type="compositionally biased region" description="Polar residues" evidence="2">
    <location>
        <begin position="44"/>
        <end position="53"/>
    </location>
</feature>
<feature type="compositionally biased region" description="Polar residues" evidence="2">
    <location>
        <begin position="286"/>
        <end position="301"/>
    </location>
</feature>
<feature type="region of interest" description="Disordered" evidence="2">
    <location>
        <begin position="281"/>
        <end position="301"/>
    </location>
</feature>
<comment type="caution">
    <text evidence="3">The sequence shown here is derived from an EMBL/GenBank/DDBJ whole genome shotgun (WGS) entry which is preliminary data.</text>
</comment>
<reference evidence="3" key="1">
    <citation type="journal article" date="2021" name="Sci. Adv.">
        <title>The American lobster genome reveals insights on longevity, neural, and immune adaptations.</title>
        <authorList>
            <person name="Polinski J.M."/>
            <person name="Zimin A.V."/>
            <person name="Clark K.F."/>
            <person name="Kohn A.B."/>
            <person name="Sadowski N."/>
            <person name="Timp W."/>
            <person name="Ptitsyn A."/>
            <person name="Khanna P."/>
            <person name="Romanova D.Y."/>
            <person name="Williams P."/>
            <person name="Greenwood S.J."/>
            <person name="Moroz L.L."/>
            <person name="Walt D.R."/>
            <person name="Bodnar A.G."/>
        </authorList>
    </citation>
    <scope>NUCLEOTIDE SEQUENCE</scope>
    <source>
        <strain evidence="3">GMGI-L3</strain>
    </source>
</reference>
<feature type="region of interest" description="Disordered" evidence="2">
    <location>
        <begin position="525"/>
        <end position="557"/>
    </location>
</feature>
<dbReference type="InterPro" id="IPR051147">
    <property type="entry name" value="CFAP_domain-containing"/>
</dbReference>
<dbReference type="PANTHER" id="PTHR21683">
    <property type="entry name" value="COILED-COIL DOMAIN-CONTAINING PROTEIN 42 LIKE-2-LIKE-RELATED"/>
    <property type="match status" value="1"/>
</dbReference>
<name>A0A8J5MUG0_HOMAM</name>
<feature type="region of interest" description="Disordered" evidence="2">
    <location>
        <begin position="39"/>
        <end position="79"/>
    </location>
</feature>
<dbReference type="AlphaFoldDB" id="A0A8J5MUG0"/>
<accession>A0A8J5MUG0</accession>
<feature type="region of interest" description="Disordered" evidence="2">
    <location>
        <begin position="438"/>
        <end position="478"/>
    </location>
</feature>
<gene>
    <name evidence="3" type="ORF">Hamer_G003692</name>
</gene>
<evidence type="ECO:0000313" key="3">
    <source>
        <dbReference type="EMBL" id="KAG7164483.1"/>
    </source>
</evidence>
<keyword evidence="4" id="KW-1185">Reference proteome</keyword>
<keyword evidence="1" id="KW-0175">Coiled coil</keyword>
<feature type="non-terminal residue" evidence="3">
    <location>
        <position position="1"/>
    </location>
</feature>
<feature type="compositionally biased region" description="Basic and acidic residues" evidence="2">
    <location>
        <begin position="525"/>
        <end position="537"/>
    </location>
</feature>
<feature type="coiled-coil region" evidence="1">
    <location>
        <begin position="107"/>
        <end position="134"/>
    </location>
</feature>
<proteinExistence type="predicted"/>
<evidence type="ECO:0000313" key="4">
    <source>
        <dbReference type="Proteomes" id="UP000747542"/>
    </source>
</evidence>
<organism evidence="3 4">
    <name type="scientific">Homarus americanus</name>
    <name type="common">American lobster</name>
    <dbReference type="NCBI Taxonomy" id="6706"/>
    <lineage>
        <taxon>Eukaryota</taxon>
        <taxon>Metazoa</taxon>
        <taxon>Ecdysozoa</taxon>
        <taxon>Arthropoda</taxon>
        <taxon>Crustacea</taxon>
        <taxon>Multicrustacea</taxon>
        <taxon>Malacostraca</taxon>
        <taxon>Eumalacostraca</taxon>
        <taxon>Eucarida</taxon>
        <taxon>Decapoda</taxon>
        <taxon>Pleocyemata</taxon>
        <taxon>Astacidea</taxon>
        <taxon>Nephropoidea</taxon>
        <taxon>Nephropidae</taxon>
        <taxon>Homarus</taxon>
    </lineage>
</organism>
<protein>
    <submittedName>
        <fullName evidence="3">Uncharacterized protein</fullName>
    </submittedName>
</protein>
<dbReference type="EMBL" id="JAHLQT010025476">
    <property type="protein sequence ID" value="KAG7164483.1"/>
    <property type="molecule type" value="Genomic_DNA"/>
</dbReference>
<evidence type="ECO:0000256" key="2">
    <source>
        <dbReference type="SAM" id="MobiDB-lite"/>
    </source>
</evidence>